<accession>E2BPU7</accession>
<dbReference type="InParanoid" id="E2BPU7"/>
<dbReference type="OMA" id="CIPGKER"/>
<sequence>HRIASRCTRYRGSYLLNDLKREYIRGFQNVCRTSASDFEILLNKIELKISKRDTTLRSSIPIQERSAITLR</sequence>
<feature type="non-terminal residue" evidence="1">
    <location>
        <position position="71"/>
    </location>
</feature>
<feature type="non-terminal residue" evidence="1">
    <location>
        <position position="1"/>
    </location>
</feature>
<reference evidence="1 2" key="1">
    <citation type="journal article" date="2010" name="Science">
        <title>Genomic comparison of the ants Camponotus floridanus and Harpegnathos saltator.</title>
        <authorList>
            <person name="Bonasio R."/>
            <person name="Zhang G."/>
            <person name="Ye C."/>
            <person name="Mutti N.S."/>
            <person name="Fang X."/>
            <person name="Qin N."/>
            <person name="Donahue G."/>
            <person name="Yang P."/>
            <person name="Li Q."/>
            <person name="Li C."/>
            <person name="Zhang P."/>
            <person name="Huang Z."/>
            <person name="Berger S.L."/>
            <person name="Reinberg D."/>
            <person name="Wang J."/>
            <person name="Liebig J."/>
        </authorList>
    </citation>
    <scope>NUCLEOTIDE SEQUENCE [LARGE SCALE GENOMIC DNA]</scope>
    <source>
        <strain evidence="1 2">R22 G/1</strain>
    </source>
</reference>
<proteinExistence type="predicted"/>
<evidence type="ECO:0000313" key="2">
    <source>
        <dbReference type="Proteomes" id="UP000008237"/>
    </source>
</evidence>
<dbReference type="Proteomes" id="UP000008237">
    <property type="component" value="Unassembled WGS sequence"/>
</dbReference>
<dbReference type="EMBL" id="GL449658">
    <property type="protein sequence ID" value="EFN82298.1"/>
    <property type="molecule type" value="Genomic_DNA"/>
</dbReference>
<gene>
    <name evidence="1" type="ORF">EAI_09273</name>
</gene>
<name>E2BPU7_HARSA</name>
<keyword evidence="2" id="KW-1185">Reference proteome</keyword>
<protein>
    <submittedName>
        <fullName evidence="1">Uncharacterized protein</fullName>
    </submittedName>
</protein>
<evidence type="ECO:0000313" key="1">
    <source>
        <dbReference type="EMBL" id="EFN82298.1"/>
    </source>
</evidence>
<organism evidence="2">
    <name type="scientific">Harpegnathos saltator</name>
    <name type="common">Jerdon's jumping ant</name>
    <dbReference type="NCBI Taxonomy" id="610380"/>
    <lineage>
        <taxon>Eukaryota</taxon>
        <taxon>Metazoa</taxon>
        <taxon>Ecdysozoa</taxon>
        <taxon>Arthropoda</taxon>
        <taxon>Hexapoda</taxon>
        <taxon>Insecta</taxon>
        <taxon>Pterygota</taxon>
        <taxon>Neoptera</taxon>
        <taxon>Endopterygota</taxon>
        <taxon>Hymenoptera</taxon>
        <taxon>Apocrita</taxon>
        <taxon>Aculeata</taxon>
        <taxon>Formicoidea</taxon>
        <taxon>Formicidae</taxon>
        <taxon>Ponerinae</taxon>
        <taxon>Ponerini</taxon>
        <taxon>Harpegnathos</taxon>
    </lineage>
</organism>
<dbReference type="AlphaFoldDB" id="E2BPU7"/>